<evidence type="ECO:0000256" key="4">
    <source>
        <dbReference type="ARBA" id="ARBA00022701"/>
    </source>
</evidence>
<dbReference type="VEuPathDB" id="FungiDB:PV09_04331"/>
<dbReference type="OrthoDB" id="27603at2759"/>
<dbReference type="GO" id="GO:0000226">
    <property type="term" value="P:microtubule cytoskeleton organization"/>
    <property type="evidence" value="ECO:0007669"/>
    <property type="project" value="TreeGrafter"/>
</dbReference>
<dbReference type="STRING" id="253628.A0A0D1YV97"/>
<dbReference type="GeneID" id="27312304"/>
<feature type="compositionally biased region" description="Basic and acidic residues" evidence="10">
    <location>
        <begin position="176"/>
        <end position="188"/>
    </location>
</feature>
<evidence type="ECO:0000256" key="8">
    <source>
        <dbReference type="ARBA" id="ARBA00023175"/>
    </source>
</evidence>
<dbReference type="Proteomes" id="UP000053259">
    <property type="component" value="Unassembled WGS sequence"/>
</dbReference>
<keyword evidence="9" id="KW-0206">Cytoskeleton</keyword>
<keyword evidence="6" id="KW-0067">ATP-binding</keyword>
<evidence type="ECO:0008006" key="13">
    <source>
        <dbReference type="Google" id="ProtNLM"/>
    </source>
</evidence>
<dbReference type="InterPro" id="IPR022780">
    <property type="entry name" value="Dynein_light_int_chain"/>
</dbReference>
<dbReference type="InterPro" id="IPR008467">
    <property type="entry name" value="Dynein1_light_intermed_chain"/>
</dbReference>
<dbReference type="InParanoid" id="A0A0D1YV97"/>
<evidence type="ECO:0000256" key="6">
    <source>
        <dbReference type="ARBA" id="ARBA00022840"/>
    </source>
</evidence>
<dbReference type="GO" id="GO:0035974">
    <property type="term" value="C:meiotic spindle pole body"/>
    <property type="evidence" value="ECO:0007669"/>
    <property type="project" value="TreeGrafter"/>
</dbReference>
<evidence type="ECO:0000313" key="12">
    <source>
        <dbReference type="Proteomes" id="UP000053259"/>
    </source>
</evidence>
<keyword evidence="4" id="KW-0493">Microtubule</keyword>
<dbReference type="GO" id="GO:0005524">
    <property type="term" value="F:ATP binding"/>
    <property type="evidence" value="ECO:0007669"/>
    <property type="project" value="UniProtKB-KW"/>
</dbReference>
<keyword evidence="5" id="KW-0547">Nucleotide-binding</keyword>
<proteinExistence type="predicted"/>
<keyword evidence="7" id="KW-0243">Dynein</keyword>
<comment type="subcellular location">
    <subcellularLocation>
        <location evidence="1">Cytoplasm</location>
        <location evidence="1">Cytoskeleton</location>
    </subcellularLocation>
</comment>
<dbReference type="GO" id="GO:0005868">
    <property type="term" value="C:cytoplasmic dynein complex"/>
    <property type="evidence" value="ECO:0007669"/>
    <property type="project" value="InterPro"/>
</dbReference>
<organism evidence="11 12">
    <name type="scientific">Verruconis gallopava</name>
    <dbReference type="NCBI Taxonomy" id="253628"/>
    <lineage>
        <taxon>Eukaryota</taxon>
        <taxon>Fungi</taxon>
        <taxon>Dikarya</taxon>
        <taxon>Ascomycota</taxon>
        <taxon>Pezizomycotina</taxon>
        <taxon>Dothideomycetes</taxon>
        <taxon>Pleosporomycetidae</taxon>
        <taxon>Venturiales</taxon>
        <taxon>Sympoventuriaceae</taxon>
        <taxon>Verruconis</taxon>
    </lineage>
</organism>
<sequence length="526" mass="58386">MASAAVQPSSNPFADARDRRKTQAPKKEIWSTLLNSVSSGKRLPEKQLLLLGGSPQSQKDFLESLSTDTSSNRRQQTRRPPPVANQYALGYTYQDVLDADHEDILARLSIYTLSSASTSFAPLLKPLLTPKTLSHTLVVILLDWNQPWHWVRQLRDWIRLIRSIVVSLDDESKNAMEDNVSRWRDRQRNRSNTVESTESGDAEDASLPLGPGEWDEPLGMPLCVVCQNTDKMQSLERDHGWKDEQFDYIGQYIRTILLKHGGSLIYTMPSAPGSLQPLVHSSLGITSTLLAQKKELGYEVSNRDRTLVPPNWDSWAKIRMMADNFDPEIVSKMWSVEIQKPSGSEPTGEDETNAVSMYEADITNPKANAAMPGGMPKAGAKGVIEVESKDVQSFLAEQSKILEEFQVADRKERMAQESKKDASRLGSLLDDGGRHVEEHIGPVQFNMGGIQVDAEEMVRKIKDREATRSMEEPSRLKSPSTPKAAVGGGDNAEMENQRLKDFFANLAKKSGGGSANSPRRGPEAAS</sequence>
<feature type="region of interest" description="Disordered" evidence="10">
    <location>
        <begin position="1"/>
        <end position="27"/>
    </location>
</feature>
<dbReference type="GO" id="GO:0045504">
    <property type="term" value="F:dynein heavy chain binding"/>
    <property type="evidence" value="ECO:0007669"/>
    <property type="project" value="TreeGrafter"/>
</dbReference>
<dbReference type="Pfam" id="PF05783">
    <property type="entry name" value="DLIC"/>
    <property type="match status" value="1"/>
</dbReference>
<dbReference type="AlphaFoldDB" id="A0A0D1YV97"/>
<feature type="compositionally biased region" description="Polar residues" evidence="10">
    <location>
        <begin position="1"/>
        <end position="12"/>
    </location>
</feature>
<evidence type="ECO:0000256" key="1">
    <source>
        <dbReference type="ARBA" id="ARBA00004245"/>
    </source>
</evidence>
<evidence type="ECO:0000256" key="2">
    <source>
        <dbReference type="ARBA" id="ARBA00022448"/>
    </source>
</evidence>
<keyword evidence="2" id="KW-0813">Transport</keyword>
<evidence type="ECO:0000256" key="9">
    <source>
        <dbReference type="ARBA" id="ARBA00023212"/>
    </source>
</evidence>
<accession>A0A0D1YV97</accession>
<keyword evidence="12" id="KW-1185">Reference proteome</keyword>
<dbReference type="HOGENOM" id="CLU_024211_1_0_1"/>
<dbReference type="PANTHER" id="PTHR12688:SF0">
    <property type="entry name" value="DYNEIN LIGHT INTERMEDIATE CHAIN"/>
    <property type="match status" value="1"/>
</dbReference>
<evidence type="ECO:0000256" key="10">
    <source>
        <dbReference type="SAM" id="MobiDB-lite"/>
    </source>
</evidence>
<dbReference type="GO" id="GO:0005874">
    <property type="term" value="C:microtubule"/>
    <property type="evidence" value="ECO:0007669"/>
    <property type="project" value="UniProtKB-KW"/>
</dbReference>
<reference evidence="11 12" key="1">
    <citation type="submission" date="2015-01" db="EMBL/GenBank/DDBJ databases">
        <title>The Genome Sequence of Ochroconis gallopava CBS43764.</title>
        <authorList>
            <consortium name="The Broad Institute Genomics Platform"/>
            <person name="Cuomo C."/>
            <person name="de Hoog S."/>
            <person name="Gorbushina A."/>
            <person name="Stielow B."/>
            <person name="Teixiera M."/>
            <person name="Abouelleil A."/>
            <person name="Chapman S.B."/>
            <person name="Priest M."/>
            <person name="Young S.K."/>
            <person name="Wortman J."/>
            <person name="Nusbaum C."/>
            <person name="Birren B."/>
        </authorList>
    </citation>
    <scope>NUCLEOTIDE SEQUENCE [LARGE SCALE GENOMIC DNA]</scope>
    <source>
        <strain evidence="11 12">CBS 43764</strain>
    </source>
</reference>
<dbReference type="EMBL" id="KN847540">
    <property type="protein sequence ID" value="KIW04582.1"/>
    <property type="molecule type" value="Genomic_DNA"/>
</dbReference>
<feature type="region of interest" description="Disordered" evidence="10">
    <location>
        <begin position="176"/>
        <end position="213"/>
    </location>
</feature>
<evidence type="ECO:0000256" key="3">
    <source>
        <dbReference type="ARBA" id="ARBA00022490"/>
    </source>
</evidence>
<feature type="compositionally biased region" description="Basic and acidic residues" evidence="10">
    <location>
        <begin position="464"/>
        <end position="475"/>
    </location>
</feature>
<dbReference type="GO" id="GO:0007018">
    <property type="term" value="P:microtubule-based movement"/>
    <property type="evidence" value="ECO:0007669"/>
    <property type="project" value="InterPro"/>
</dbReference>
<evidence type="ECO:0000256" key="7">
    <source>
        <dbReference type="ARBA" id="ARBA00023017"/>
    </source>
</evidence>
<evidence type="ECO:0000256" key="5">
    <source>
        <dbReference type="ARBA" id="ARBA00022741"/>
    </source>
</evidence>
<name>A0A0D1YV97_9PEZI</name>
<protein>
    <recommendedName>
        <fullName evidence="13">Dynein light intermediate chain</fullName>
    </recommendedName>
</protein>
<gene>
    <name evidence="11" type="ORF">PV09_04331</name>
</gene>
<evidence type="ECO:0000313" key="11">
    <source>
        <dbReference type="EMBL" id="KIW04582.1"/>
    </source>
</evidence>
<dbReference type="PANTHER" id="PTHR12688">
    <property type="entry name" value="DYNEIN LIGHT INTERMEDIATE CHAIN"/>
    <property type="match status" value="1"/>
</dbReference>
<keyword evidence="3" id="KW-0963">Cytoplasm</keyword>
<keyword evidence="8" id="KW-0505">Motor protein</keyword>
<dbReference type="RefSeq" id="XP_016214451.1">
    <property type="nucleotide sequence ID" value="XM_016357659.1"/>
</dbReference>
<feature type="region of interest" description="Disordered" evidence="10">
    <location>
        <begin position="464"/>
        <end position="526"/>
    </location>
</feature>